<dbReference type="Proteomes" id="UP001157502">
    <property type="component" value="Chromosome 33"/>
</dbReference>
<evidence type="ECO:0000313" key="1">
    <source>
        <dbReference type="EMBL" id="KAJ7986746.1"/>
    </source>
</evidence>
<name>A0ACC2F5X7_DALPE</name>
<comment type="caution">
    <text evidence="1">The sequence shown here is derived from an EMBL/GenBank/DDBJ whole genome shotgun (WGS) entry which is preliminary data.</text>
</comment>
<reference evidence="1" key="1">
    <citation type="submission" date="2021-05" db="EMBL/GenBank/DDBJ databases">
        <authorList>
            <person name="Pan Q."/>
            <person name="Jouanno E."/>
            <person name="Zahm M."/>
            <person name="Klopp C."/>
            <person name="Cabau C."/>
            <person name="Louis A."/>
            <person name="Berthelot C."/>
            <person name="Parey E."/>
            <person name="Roest Crollius H."/>
            <person name="Montfort J."/>
            <person name="Robinson-Rechavi M."/>
            <person name="Bouchez O."/>
            <person name="Lampietro C."/>
            <person name="Lopez Roques C."/>
            <person name="Donnadieu C."/>
            <person name="Postlethwait J."/>
            <person name="Bobe J."/>
            <person name="Dillon D."/>
            <person name="Chandos A."/>
            <person name="von Hippel F."/>
            <person name="Guiguen Y."/>
        </authorList>
    </citation>
    <scope>NUCLEOTIDE SEQUENCE</scope>
    <source>
        <strain evidence="1">YG-Jan2019</strain>
    </source>
</reference>
<keyword evidence="2" id="KW-1185">Reference proteome</keyword>
<gene>
    <name evidence="1" type="ORF">DPEC_G00331590</name>
</gene>
<protein>
    <submittedName>
        <fullName evidence="1">Uncharacterized protein</fullName>
    </submittedName>
</protein>
<dbReference type="EMBL" id="CM055760">
    <property type="protein sequence ID" value="KAJ7986746.1"/>
    <property type="molecule type" value="Genomic_DNA"/>
</dbReference>
<organism evidence="1 2">
    <name type="scientific">Dallia pectoralis</name>
    <name type="common">Alaska blackfish</name>
    <dbReference type="NCBI Taxonomy" id="75939"/>
    <lineage>
        <taxon>Eukaryota</taxon>
        <taxon>Metazoa</taxon>
        <taxon>Chordata</taxon>
        <taxon>Craniata</taxon>
        <taxon>Vertebrata</taxon>
        <taxon>Euteleostomi</taxon>
        <taxon>Actinopterygii</taxon>
        <taxon>Neopterygii</taxon>
        <taxon>Teleostei</taxon>
        <taxon>Protacanthopterygii</taxon>
        <taxon>Esociformes</taxon>
        <taxon>Umbridae</taxon>
        <taxon>Dallia</taxon>
    </lineage>
</organism>
<sequence length="116" mass="12479">MIGVKQGDPMSPLLFNLALDPVIATLERIGDGCPLGGNKQVTTLAFADDLVLLSESWEGMARNLSILETFCDVTGLKVQPTKCHGFLLETKKGVRLVNRCEPWSISGKAIHMVGPG</sequence>
<proteinExistence type="predicted"/>
<evidence type="ECO:0000313" key="2">
    <source>
        <dbReference type="Proteomes" id="UP001157502"/>
    </source>
</evidence>
<accession>A0ACC2F5X7</accession>